<evidence type="ECO:0000313" key="2">
    <source>
        <dbReference type="Proteomes" id="UP001055172"/>
    </source>
</evidence>
<comment type="caution">
    <text evidence="1">The sequence shown here is derived from an EMBL/GenBank/DDBJ whole genome shotgun (WGS) entry which is preliminary data.</text>
</comment>
<keyword evidence="2" id="KW-1185">Reference proteome</keyword>
<reference evidence="1 2" key="1">
    <citation type="submission" date="2021-07" db="EMBL/GenBank/DDBJ databases">
        <title>Genome data of Colletotrichum spaethianum.</title>
        <authorList>
            <person name="Utami Y.D."/>
            <person name="Hiruma K."/>
        </authorList>
    </citation>
    <scope>NUCLEOTIDE SEQUENCE [LARGE SCALE GENOMIC DNA]</scope>
    <source>
        <strain evidence="1 2">MAFF 242679</strain>
    </source>
</reference>
<protein>
    <submittedName>
        <fullName evidence="1">Uncharacterized protein</fullName>
    </submittedName>
</protein>
<sequence length="67" mass="7445">MSLWFVTKKLVEILGRDQVGYTAAASQTALRAAWYNARSEATAVKKVGHADGRRLQQCTKKNNSYAD</sequence>
<proteinExistence type="predicted"/>
<name>A0AA37GR99_9PEZI</name>
<dbReference type="Proteomes" id="UP001055172">
    <property type="component" value="Unassembled WGS sequence"/>
</dbReference>
<dbReference type="AlphaFoldDB" id="A0AA37GR99"/>
<organism evidence="1 2">
    <name type="scientific">Colletotrichum liriopes</name>
    <dbReference type="NCBI Taxonomy" id="708192"/>
    <lineage>
        <taxon>Eukaryota</taxon>
        <taxon>Fungi</taxon>
        <taxon>Dikarya</taxon>
        <taxon>Ascomycota</taxon>
        <taxon>Pezizomycotina</taxon>
        <taxon>Sordariomycetes</taxon>
        <taxon>Hypocreomycetidae</taxon>
        <taxon>Glomerellales</taxon>
        <taxon>Glomerellaceae</taxon>
        <taxon>Colletotrichum</taxon>
        <taxon>Colletotrichum spaethianum species complex</taxon>
    </lineage>
</organism>
<accession>A0AA37GR99</accession>
<dbReference type="EMBL" id="BPPX01000015">
    <property type="protein sequence ID" value="GJC84758.1"/>
    <property type="molecule type" value="Genomic_DNA"/>
</dbReference>
<evidence type="ECO:0000313" key="1">
    <source>
        <dbReference type="EMBL" id="GJC84758.1"/>
    </source>
</evidence>
<gene>
    <name evidence="1" type="ORF">ColLi_07596</name>
</gene>